<accession>A0AA40I419</accession>
<evidence type="ECO:0000313" key="3">
    <source>
        <dbReference type="Proteomes" id="UP001177744"/>
    </source>
</evidence>
<keyword evidence="3" id="KW-1185">Reference proteome</keyword>
<organism evidence="2 3">
    <name type="scientific">Cnephaeus nilssonii</name>
    <name type="common">Northern bat</name>
    <name type="synonym">Eptesicus nilssonii</name>
    <dbReference type="NCBI Taxonomy" id="3371016"/>
    <lineage>
        <taxon>Eukaryota</taxon>
        <taxon>Metazoa</taxon>
        <taxon>Chordata</taxon>
        <taxon>Craniata</taxon>
        <taxon>Vertebrata</taxon>
        <taxon>Euteleostomi</taxon>
        <taxon>Mammalia</taxon>
        <taxon>Eutheria</taxon>
        <taxon>Laurasiatheria</taxon>
        <taxon>Chiroptera</taxon>
        <taxon>Yangochiroptera</taxon>
        <taxon>Vespertilionidae</taxon>
        <taxon>Cnephaeus</taxon>
    </lineage>
</organism>
<evidence type="ECO:0000256" key="1">
    <source>
        <dbReference type="SAM" id="MobiDB-lite"/>
    </source>
</evidence>
<protein>
    <submittedName>
        <fullName evidence="2">Uncharacterized protein</fullName>
    </submittedName>
</protein>
<comment type="caution">
    <text evidence="2">The sequence shown here is derived from an EMBL/GenBank/DDBJ whole genome shotgun (WGS) entry which is preliminary data.</text>
</comment>
<proteinExistence type="predicted"/>
<feature type="region of interest" description="Disordered" evidence="1">
    <location>
        <begin position="1"/>
        <end position="60"/>
    </location>
</feature>
<evidence type="ECO:0000313" key="2">
    <source>
        <dbReference type="EMBL" id="KAK1342276.1"/>
    </source>
</evidence>
<dbReference type="AlphaFoldDB" id="A0AA40I419"/>
<dbReference type="EMBL" id="JAULJE010000005">
    <property type="protein sequence ID" value="KAK1342276.1"/>
    <property type="molecule type" value="Genomic_DNA"/>
</dbReference>
<name>A0AA40I419_CNENI</name>
<gene>
    <name evidence="2" type="ORF">QTO34_015032</name>
</gene>
<feature type="compositionally biased region" description="Polar residues" evidence="1">
    <location>
        <begin position="1"/>
        <end position="12"/>
    </location>
</feature>
<dbReference type="Proteomes" id="UP001177744">
    <property type="component" value="Unassembled WGS sequence"/>
</dbReference>
<sequence length="243" mass="25782">MQIDCTSATSTSHAHKPIRSEYANKPNQDGCDHGEQEGGLGFPELGDRSQLGVPCPGPKPRPEACSVGLGKAGAAAASSAFVETRVLCGHRDTATRSCGPAAARLLPRELHRLQTSKCPARCPRGLSVPQHSHGADAELASPLATRAQRPAGPITTPATPSPAPCVSRWPNRGRSGVMNLTFMCPVSVDKVLTVFGSRKAMDADAHGIVLDCSTFQWTRQDSTRFIKTSHELTILSFNAHRAA</sequence>
<reference evidence="2" key="1">
    <citation type="submission" date="2023-06" db="EMBL/GenBank/DDBJ databases">
        <title>Reference genome for the Northern bat (Eptesicus nilssonii), a most northern bat species.</title>
        <authorList>
            <person name="Laine V.N."/>
            <person name="Pulliainen A.T."/>
            <person name="Lilley T.M."/>
        </authorList>
    </citation>
    <scope>NUCLEOTIDE SEQUENCE</scope>
    <source>
        <strain evidence="2">BLF_Eptnil</strain>
        <tissue evidence="2">Kidney</tissue>
    </source>
</reference>